<feature type="transmembrane region" description="Helical" evidence="6">
    <location>
        <begin position="55"/>
        <end position="78"/>
    </location>
</feature>
<comment type="caution">
    <text evidence="7">The sequence shown here is derived from an EMBL/GenBank/DDBJ whole genome shotgun (WGS) entry which is preliminary data.</text>
</comment>
<feature type="transmembrane region" description="Helical" evidence="6">
    <location>
        <begin position="290"/>
        <end position="313"/>
    </location>
</feature>
<keyword evidence="8" id="KW-1185">Reference proteome</keyword>
<evidence type="ECO:0000256" key="6">
    <source>
        <dbReference type="SAM" id="Phobius"/>
    </source>
</evidence>
<evidence type="ECO:0000256" key="5">
    <source>
        <dbReference type="ARBA" id="ARBA00023136"/>
    </source>
</evidence>
<comment type="subcellular location">
    <subcellularLocation>
        <location evidence="1">Membrane</location>
        <topology evidence="1">Multi-pass membrane protein</topology>
    </subcellularLocation>
</comment>
<dbReference type="PANTHER" id="PTHR45649:SF14">
    <property type="entry name" value="GABA PERMEASE"/>
    <property type="match status" value="1"/>
</dbReference>
<accession>A0AAD9FLL3</accession>
<evidence type="ECO:0000256" key="4">
    <source>
        <dbReference type="ARBA" id="ARBA00022989"/>
    </source>
</evidence>
<evidence type="ECO:0000313" key="8">
    <source>
        <dbReference type="Proteomes" id="UP001182556"/>
    </source>
</evidence>
<feature type="transmembrane region" description="Helical" evidence="6">
    <location>
        <begin position="418"/>
        <end position="440"/>
    </location>
</feature>
<dbReference type="GO" id="GO:0016020">
    <property type="term" value="C:membrane"/>
    <property type="evidence" value="ECO:0007669"/>
    <property type="project" value="UniProtKB-SubCell"/>
</dbReference>
<feature type="transmembrane region" description="Helical" evidence="6">
    <location>
        <begin position="390"/>
        <end position="412"/>
    </location>
</feature>
<feature type="transmembrane region" description="Helical" evidence="6">
    <location>
        <begin position="211"/>
        <end position="233"/>
    </location>
</feature>
<keyword evidence="4 6" id="KW-1133">Transmembrane helix</keyword>
<feature type="transmembrane region" description="Helical" evidence="6">
    <location>
        <begin position="339"/>
        <end position="362"/>
    </location>
</feature>
<feature type="transmembrane region" description="Helical" evidence="6">
    <location>
        <begin position="461"/>
        <end position="483"/>
    </location>
</feature>
<feature type="transmembrane region" description="Helical" evidence="6">
    <location>
        <begin position="90"/>
        <end position="115"/>
    </location>
</feature>
<feature type="transmembrane region" description="Helical" evidence="6">
    <location>
        <begin position="495"/>
        <end position="514"/>
    </location>
</feature>
<feature type="transmembrane region" description="Helical" evidence="6">
    <location>
        <begin position="253"/>
        <end position="270"/>
    </location>
</feature>
<keyword evidence="2" id="KW-0813">Transport</keyword>
<sequence>MPESEADTITPAPPVKRPASLEETGLHGSNIVYPGQNVGHGEGLLSGGGVPQRNFVLLSLVGMAYAVLNSWTAMAASLSIALPSGGPTAVIWGIVPSFIGNLCMAASLAEICCVYPTNGGQYHWSAILAPPKWAPAISWVCGWFATAGWIALVATAGSLAGGLITGAIALAHPDYEIHRWLIFVIYIAYMLYAAALNIWGLKLLPIVNKTAIFWSLTGAVVIIIVCLATASPNFQSGDFVFRTYINESGWNDGVAWILGLLQSSFGLTGYDAVSHMVEEMPNPHVNAPRVMILAVCIGAASSFVFLICLLFSIQNVDLVNTSAAGALLESMYQATGSKAGAICLQVFPIAAMAFTAQALMCASSRMSYSFARDHGLPFSRFFSIMHKNGVPIPAVLLNTVCVVIFGCIYLGSSTALNAILSSSVVFLNVSYSIPIALVLIRGRKVLYPEGSSKPAWTLGPILGPIANVVGIVFTIFTTVFFLFPPDLPVSGSNMNYAVVVFGIITIISVITWIVDGRKNFIGPRDLHVLLDLAKAGQAEQVELRLAQENGKNM</sequence>
<evidence type="ECO:0000313" key="7">
    <source>
        <dbReference type="EMBL" id="KAK1923815.1"/>
    </source>
</evidence>
<dbReference type="PIRSF" id="PIRSF006060">
    <property type="entry name" value="AA_transporter"/>
    <property type="match status" value="1"/>
</dbReference>
<name>A0AAD9FLL3_PAPLA</name>
<keyword evidence="3 6" id="KW-0812">Transmembrane</keyword>
<dbReference type="Proteomes" id="UP001182556">
    <property type="component" value="Unassembled WGS sequence"/>
</dbReference>
<proteinExistence type="predicted"/>
<dbReference type="Gene3D" id="1.20.1740.10">
    <property type="entry name" value="Amino acid/polyamine transporter I"/>
    <property type="match status" value="1"/>
</dbReference>
<gene>
    <name evidence="7" type="ORF">DB88DRAFT_505555</name>
</gene>
<evidence type="ECO:0000256" key="1">
    <source>
        <dbReference type="ARBA" id="ARBA00004141"/>
    </source>
</evidence>
<feature type="transmembrane region" description="Helical" evidence="6">
    <location>
        <begin position="180"/>
        <end position="199"/>
    </location>
</feature>
<dbReference type="Pfam" id="PF13520">
    <property type="entry name" value="AA_permease_2"/>
    <property type="match status" value="1"/>
</dbReference>
<evidence type="ECO:0000256" key="3">
    <source>
        <dbReference type="ARBA" id="ARBA00022692"/>
    </source>
</evidence>
<dbReference type="InterPro" id="IPR002293">
    <property type="entry name" value="AA/rel_permease1"/>
</dbReference>
<dbReference type="GO" id="GO:0022857">
    <property type="term" value="F:transmembrane transporter activity"/>
    <property type="evidence" value="ECO:0007669"/>
    <property type="project" value="InterPro"/>
</dbReference>
<dbReference type="AlphaFoldDB" id="A0AAD9FLL3"/>
<reference evidence="7" key="1">
    <citation type="submission" date="2023-02" db="EMBL/GenBank/DDBJ databases">
        <title>Identification and recombinant expression of a fungal hydrolase from Papiliotrema laurentii that hydrolyzes apple cutin and clears colloidal polyester polyurethane.</title>
        <authorList>
            <consortium name="DOE Joint Genome Institute"/>
            <person name="Roman V.A."/>
            <person name="Bojanowski C."/>
            <person name="Crable B.R."/>
            <person name="Wagner D.N."/>
            <person name="Hung C.S."/>
            <person name="Nadeau L.J."/>
            <person name="Schratz L."/>
            <person name="Haridas S."/>
            <person name="Pangilinan J."/>
            <person name="Lipzen A."/>
            <person name="Na H."/>
            <person name="Yan M."/>
            <person name="Ng V."/>
            <person name="Grigoriev I.V."/>
            <person name="Spatafora J.W."/>
            <person name="Barlow D."/>
            <person name="Biffinger J."/>
            <person name="Kelley-Loughnane N."/>
            <person name="Varaljay V.A."/>
            <person name="Crookes-Goodson W.J."/>
        </authorList>
    </citation>
    <scope>NUCLEOTIDE SEQUENCE</scope>
    <source>
        <strain evidence="7">5307AH</strain>
    </source>
</reference>
<dbReference type="EMBL" id="JAODAN010000006">
    <property type="protein sequence ID" value="KAK1923815.1"/>
    <property type="molecule type" value="Genomic_DNA"/>
</dbReference>
<organism evidence="7 8">
    <name type="scientific">Papiliotrema laurentii</name>
    <name type="common">Cryptococcus laurentii</name>
    <dbReference type="NCBI Taxonomy" id="5418"/>
    <lineage>
        <taxon>Eukaryota</taxon>
        <taxon>Fungi</taxon>
        <taxon>Dikarya</taxon>
        <taxon>Basidiomycota</taxon>
        <taxon>Agaricomycotina</taxon>
        <taxon>Tremellomycetes</taxon>
        <taxon>Tremellales</taxon>
        <taxon>Rhynchogastremaceae</taxon>
        <taxon>Papiliotrema</taxon>
    </lineage>
</organism>
<protein>
    <submittedName>
        <fullName evidence="7">Amino acid/polyamine transporter I</fullName>
    </submittedName>
</protein>
<dbReference type="PANTHER" id="PTHR45649">
    <property type="entry name" value="AMINO-ACID PERMEASE BAT1"/>
    <property type="match status" value="1"/>
</dbReference>
<evidence type="ECO:0000256" key="2">
    <source>
        <dbReference type="ARBA" id="ARBA00022448"/>
    </source>
</evidence>
<keyword evidence="5 6" id="KW-0472">Membrane</keyword>